<dbReference type="GO" id="GO:0005829">
    <property type="term" value="C:cytosol"/>
    <property type="evidence" value="ECO:0007669"/>
    <property type="project" value="TreeGrafter"/>
</dbReference>
<gene>
    <name evidence="7" type="ORF">N8I77_000009</name>
</gene>
<feature type="domain" description="Hydantoinase/oxoprolinase N-terminal" evidence="5">
    <location>
        <begin position="288"/>
        <end position="501"/>
    </location>
</feature>
<evidence type="ECO:0000259" key="6">
    <source>
        <dbReference type="Pfam" id="PF19278"/>
    </source>
</evidence>
<dbReference type="PRINTS" id="PR00111">
    <property type="entry name" value="ABHYDROLASE"/>
</dbReference>
<evidence type="ECO:0000259" key="2">
    <source>
        <dbReference type="Pfam" id="PF00561"/>
    </source>
</evidence>
<dbReference type="InterPro" id="IPR049517">
    <property type="entry name" value="ACX-like_C"/>
</dbReference>
<feature type="domain" description="Hydantoinase B/oxoprolinase" evidence="4">
    <location>
        <begin position="1018"/>
        <end position="1547"/>
    </location>
</feature>
<dbReference type="Pfam" id="PF01968">
    <property type="entry name" value="Hydantoinase_A"/>
    <property type="match status" value="1"/>
</dbReference>
<feature type="domain" description="AB hydrolase-1" evidence="2">
    <location>
        <begin position="27"/>
        <end position="271"/>
    </location>
</feature>
<reference evidence="7" key="1">
    <citation type="submission" date="2023-06" db="EMBL/GenBank/DDBJ databases">
        <authorList>
            <person name="Noh H."/>
        </authorList>
    </citation>
    <scope>NUCLEOTIDE SEQUENCE</scope>
    <source>
        <strain evidence="7">DUCC20226</strain>
    </source>
</reference>
<comment type="caution">
    <text evidence="7">The sequence shown here is derived from an EMBL/GenBank/DDBJ whole genome shotgun (WGS) entry which is preliminary data.</text>
</comment>
<dbReference type="GO" id="GO:0006749">
    <property type="term" value="P:glutathione metabolic process"/>
    <property type="evidence" value="ECO:0007669"/>
    <property type="project" value="TreeGrafter"/>
</dbReference>
<dbReference type="SUPFAM" id="SSF53474">
    <property type="entry name" value="alpha/beta-Hydrolases"/>
    <property type="match status" value="1"/>
</dbReference>
<dbReference type="Pfam" id="PF00561">
    <property type="entry name" value="Abhydrolase_1"/>
    <property type="match status" value="1"/>
</dbReference>
<comment type="similarity">
    <text evidence="1">Belongs to the oxoprolinase family.</text>
</comment>
<dbReference type="InterPro" id="IPR008040">
    <property type="entry name" value="Hydant_A_N"/>
</dbReference>
<dbReference type="PANTHER" id="PTHR11365">
    <property type="entry name" value="5-OXOPROLINASE RELATED"/>
    <property type="match status" value="1"/>
</dbReference>
<evidence type="ECO:0000259" key="4">
    <source>
        <dbReference type="Pfam" id="PF02538"/>
    </source>
</evidence>
<evidence type="ECO:0000256" key="1">
    <source>
        <dbReference type="ARBA" id="ARBA00010403"/>
    </source>
</evidence>
<dbReference type="InterPro" id="IPR045079">
    <property type="entry name" value="Oxoprolinase-like"/>
</dbReference>
<dbReference type="PANTHER" id="PTHR11365:SF2">
    <property type="entry name" value="5-OXOPROLINASE"/>
    <property type="match status" value="1"/>
</dbReference>
<dbReference type="Gene3D" id="3.40.50.1820">
    <property type="entry name" value="alpha/beta hydrolase"/>
    <property type="match status" value="1"/>
</dbReference>
<evidence type="ECO:0000259" key="5">
    <source>
        <dbReference type="Pfam" id="PF05378"/>
    </source>
</evidence>
<organism evidence="7 8">
    <name type="scientific">Phomopsis amygdali</name>
    <name type="common">Fusicoccum amygdali</name>
    <dbReference type="NCBI Taxonomy" id="1214568"/>
    <lineage>
        <taxon>Eukaryota</taxon>
        <taxon>Fungi</taxon>
        <taxon>Dikarya</taxon>
        <taxon>Ascomycota</taxon>
        <taxon>Pezizomycotina</taxon>
        <taxon>Sordariomycetes</taxon>
        <taxon>Sordariomycetidae</taxon>
        <taxon>Diaporthales</taxon>
        <taxon>Diaporthaceae</taxon>
        <taxon>Diaporthe</taxon>
    </lineage>
</organism>
<dbReference type="Pfam" id="PF05378">
    <property type="entry name" value="Hydant_A_N"/>
    <property type="match status" value="1"/>
</dbReference>
<accession>A0AAD9W6S6</accession>
<proteinExistence type="inferred from homology"/>
<dbReference type="Pfam" id="PF02538">
    <property type="entry name" value="Hydantoinase_B"/>
    <property type="match status" value="1"/>
</dbReference>
<dbReference type="Pfam" id="PF19278">
    <property type="entry name" value="Hydant_A_C"/>
    <property type="match status" value="1"/>
</dbReference>
<dbReference type="EMBL" id="JAUJFL010000001">
    <property type="protein sequence ID" value="KAK2613080.1"/>
    <property type="molecule type" value="Genomic_DNA"/>
</dbReference>
<dbReference type="Proteomes" id="UP001265746">
    <property type="component" value="Unassembled WGS sequence"/>
</dbReference>
<dbReference type="InterPro" id="IPR000073">
    <property type="entry name" value="AB_hydrolase_1"/>
</dbReference>
<keyword evidence="8" id="KW-1185">Reference proteome</keyword>
<name>A0AAD9W6S6_PHOAM</name>
<protein>
    <submittedName>
        <fullName evidence="7">Uncharacterized protein</fullName>
    </submittedName>
</protein>
<dbReference type="InterPro" id="IPR002821">
    <property type="entry name" value="Hydantoinase_A"/>
</dbReference>
<evidence type="ECO:0000313" key="7">
    <source>
        <dbReference type="EMBL" id="KAK2613080.1"/>
    </source>
</evidence>
<feature type="domain" description="Acetophenone carboxylase-like C-terminal" evidence="6">
    <location>
        <begin position="916"/>
        <end position="991"/>
    </location>
</feature>
<evidence type="ECO:0000313" key="8">
    <source>
        <dbReference type="Proteomes" id="UP001265746"/>
    </source>
</evidence>
<feature type="domain" description="Hydantoinase A/oxoprolinase" evidence="3">
    <location>
        <begin position="521"/>
        <end position="812"/>
    </location>
</feature>
<dbReference type="InterPro" id="IPR003692">
    <property type="entry name" value="Hydantoinase_B"/>
</dbReference>
<evidence type="ECO:0000259" key="3">
    <source>
        <dbReference type="Pfam" id="PF01968"/>
    </source>
</evidence>
<sequence length="1549" mass="169435">MVAGEWVRRTNNSAGCLIINKAAGDHRSDFKAFSPLCAKWRVLSFDYRGHGRSSRTKPYTFDQLVDDIEGIRQHFAGDKDQVIVCGGSFGGFLAQQYAIKYASKVSHLILRGTAASHHHEDAAIEVLKQRLNRAPSFSVEMLKDKVFGVFQSDLEFRLVHLAMLPLYSEKFDANAGLRSCLDNTYNSEAHNDLYSESEKYFDYRNDLHRITAKTLVIVGDKDWICPLVSSTMYAGGPLLIAPAGNSELIASKIPDAHLFVVENANHSVHIERNEEVLSRIPIMAAGIRVSIDRGGTFCDVIAQLDDQDPVTFKLLSVDPANYSDAPTEAIRRVLEMVDGRPIPIGEKLDGSRISSCRIGTTVATNALLEQKGERFAFITTKGFKDVCVIGDQSRPKLFDLNVRKAKALHDTVIEVDERVTIEDYDLNPTPLDKRLDPTDKSLVQTPSGEIIRILKRVDVEEVCRQLNDLKNQGYTSLAIALMHSYLFKDHEQQVAKIARDIGFKFVTLSSETSPSIKLLNRSNSTCSEAYLYPVIRRYVENFQNGFKVLPKTVEFMCSDGGLKQAKSFRGNEALLSGPAGGVVGIARSCFDEEERTPLIGFDMGGTSTDVSRYDGKYDYLTETTIAGRPINVPMLNIATVAAGGGSILFVRNGLLVVGPESAGAHPGPACYRKGGPLTVTDANLFLGRLVLSSFPSIFGENADKALDPKIVAEKFINITEDFNKQTSQQLAPEEVALGFLNIANETMSRPIRNTTEARGFSPEAHNLVSFGGAGGQHACSIADKLGIKRVLIHKWSSLLSAYGISHAELQYETQEPYSSKLGPDSLEPVRNRLAELRTRVGGELLSQGASQASLSFDESLVLRYFGTDTSITISRPADEDYAAAFTKHHLREFAFTLNRDIIIESVKVRGTGSVGPTQREMFPTQELLAVKAAPRPTNPSCHQKVYLDGCWMNVGVYQLDTVDKSSVIKGPALIIDKTQTILIEPNFHAYFITDHVVLERIDEKAFSHGSIALSDEVNPIQLSVFAHRFMGIAEQMGNTLQRTSISTSIKERLDFSCAIFSPDGKLVANAPHIPIHLGSMQFAIQHQHRLWKDRLRPGDVLLTNHPQCGGTHLPDLTVVSPVFFGDSIAFYVASRGHHTDIGGRGITSMMPESKQLWEEGISIESMKIVSGGHFLEDDIREAFAAAGRFPGCSATRRIGDNLSDLRAQVASNQRGIVLLGKLCDEFSLPVVHRYMEGIQANAEFAVREFFKKIAMDHPEPLTATDWFDDGTAISLSVIIDPETGSAIYDFEGTGPQSWGNYNCPISITHSAIIYTIRCLVDIDIPLNEGCLTPVDIRVPKGSILNPSPTVAVCGSTLASQRIVDTILMAFGRCAASQGCANSFGWGMGGRDPETGQIVPGWSYGEALGGGVGAGPGWHGEHAVNVHSTNTRNTDAEVIEKRTAVLVRRYGIREGSGGLGEWNGGDGTVREIEARIPLKFSILSDRRVYQPYGMNGGLPGKQGENYAFKLNDKGALEKINLGGKAVINLEAGEIMQINTPGGGGWGGPKR</sequence>
<dbReference type="InterPro" id="IPR029058">
    <property type="entry name" value="AB_hydrolase_fold"/>
</dbReference>
<dbReference type="GO" id="GO:0017168">
    <property type="term" value="F:5-oxoprolinase (ATP-hydrolyzing) activity"/>
    <property type="evidence" value="ECO:0007669"/>
    <property type="project" value="TreeGrafter"/>
</dbReference>